<name>A0A811U6Y7_CERCA</name>
<accession>A0A811U6Y7</accession>
<dbReference type="OrthoDB" id="8008330at2759"/>
<dbReference type="AlphaFoldDB" id="A0A811U6Y7"/>
<protein>
    <submittedName>
        <fullName evidence="1">(Mediterranean fruit fly) hypothetical protein</fullName>
    </submittedName>
</protein>
<comment type="caution">
    <text evidence="1">The sequence shown here is derived from an EMBL/GenBank/DDBJ whole genome shotgun (WGS) entry which is preliminary data.</text>
</comment>
<dbReference type="Proteomes" id="UP000606786">
    <property type="component" value="Unassembled WGS sequence"/>
</dbReference>
<keyword evidence="2" id="KW-1185">Reference proteome</keyword>
<organism evidence="1 2">
    <name type="scientific">Ceratitis capitata</name>
    <name type="common">Mediterranean fruit fly</name>
    <name type="synonym">Tephritis capitata</name>
    <dbReference type="NCBI Taxonomy" id="7213"/>
    <lineage>
        <taxon>Eukaryota</taxon>
        <taxon>Metazoa</taxon>
        <taxon>Ecdysozoa</taxon>
        <taxon>Arthropoda</taxon>
        <taxon>Hexapoda</taxon>
        <taxon>Insecta</taxon>
        <taxon>Pterygota</taxon>
        <taxon>Neoptera</taxon>
        <taxon>Endopterygota</taxon>
        <taxon>Diptera</taxon>
        <taxon>Brachycera</taxon>
        <taxon>Muscomorpha</taxon>
        <taxon>Tephritoidea</taxon>
        <taxon>Tephritidae</taxon>
        <taxon>Ceratitis</taxon>
        <taxon>Ceratitis</taxon>
    </lineage>
</organism>
<reference evidence="1" key="1">
    <citation type="submission" date="2020-11" db="EMBL/GenBank/DDBJ databases">
        <authorList>
            <person name="Whitehead M."/>
        </authorList>
    </citation>
    <scope>NUCLEOTIDE SEQUENCE</scope>
    <source>
        <strain evidence="1">EGII</strain>
    </source>
</reference>
<evidence type="ECO:0000313" key="1">
    <source>
        <dbReference type="EMBL" id="CAD6994571.1"/>
    </source>
</evidence>
<proteinExistence type="predicted"/>
<sequence length="155" mass="18270">MKRRENEQMRTNREMKEILKGLIKVPEKVKILSLNSMTADQILDTFPKYKAQLDVIFRELCSEPKVTGYNGINHFSVIELIDDVKQLKMMHKLGEIYETDHDGVSMYPMLFANALMPGWLVYIFKDKYNLTFSEAVTHLDKQRQYKQYLSVEDNL</sequence>
<gene>
    <name evidence="1" type="ORF">CCAP1982_LOCUS3309</name>
</gene>
<dbReference type="EMBL" id="CAJHJT010000001">
    <property type="protein sequence ID" value="CAD6994571.1"/>
    <property type="molecule type" value="Genomic_DNA"/>
</dbReference>
<evidence type="ECO:0000313" key="2">
    <source>
        <dbReference type="Proteomes" id="UP000606786"/>
    </source>
</evidence>